<sequence length="90" mass="9635">MITITSLTHPTIIAKIRLALKDAAMSKGHLHGGHANRVYVKNRKGHNILRIDYKGAAKGGFVAYGGADWGQTVVTDVIKAALVRSNIKAS</sequence>
<protein>
    <submittedName>
        <fullName evidence="1">Uncharacterized protein</fullName>
    </submittedName>
</protein>
<dbReference type="Proteomes" id="UP001305174">
    <property type="component" value="Segment"/>
</dbReference>
<name>A0AAX4G6T2_9CAUD</name>
<evidence type="ECO:0000313" key="1">
    <source>
        <dbReference type="EMBL" id="WOZ57581.1"/>
    </source>
</evidence>
<accession>A0AAX4G6T2</accession>
<proteinExistence type="predicted"/>
<reference evidence="2" key="1">
    <citation type="submission" date="2024-05" db="EMBL/GenBank/DDBJ databases">
        <authorList>
            <person name="Tikunov A.Y."/>
            <person name="Morozova V.V."/>
            <person name="Kozlova Y.N."/>
            <person name="Tikunova N.V."/>
            <person name="Babkin I.V."/>
        </authorList>
    </citation>
    <scope>NUCLEOTIDE SEQUENCE [LARGE SCALE GENOMIC DNA]</scope>
</reference>
<evidence type="ECO:0000313" key="2">
    <source>
        <dbReference type="Proteomes" id="UP001305174"/>
    </source>
</evidence>
<keyword evidence="2" id="KW-1185">Reference proteome</keyword>
<dbReference type="EMBL" id="OR575930">
    <property type="protein sequence ID" value="WOZ57581.1"/>
    <property type="molecule type" value="Genomic_DNA"/>
</dbReference>
<organism evidence="1 2">
    <name type="scientific">Pseudomonas phage vB_PseuGesM_254</name>
    <dbReference type="NCBI Taxonomy" id="3092638"/>
    <lineage>
        <taxon>Viruses</taxon>
        <taxon>Duplodnaviria</taxon>
        <taxon>Heunggongvirae</taxon>
        <taxon>Uroviricota</taxon>
        <taxon>Caudoviricetes</taxon>
        <taxon>Vandenendeviridae</taxon>
        <taxon>Chemalvirus</taxon>
        <taxon>Chemalvirus PseuGes254</taxon>
    </lineage>
</organism>